<protein>
    <recommendedName>
        <fullName evidence="2">DUF6593 domain-containing protein</fullName>
    </recommendedName>
</protein>
<evidence type="ECO:0000313" key="4">
    <source>
        <dbReference type="Proteomes" id="UP000030671"/>
    </source>
</evidence>
<dbReference type="OrthoDB" id="3002966at2759"/>
<sequence>MASLRDQSEAAAVSDLVATLSPPSTAPPSYGNGFWRPEEEDVVTINGDFLTADLAGASHASLVSERLYRVQQSQHSHVTDSGLASSHRTPYLRGSSEAGAQRSMEIVLSWNPPAAARGSIGSFLTNTVQRESSSFLGVGTPTLEPSTYAFCPLSSNSMLLVPPASAGPRPHYHVSVHLDCFNPTSYSTVVRRGESEAGQYVGEFKLAGSNEPDMVTIGAETMRVSTALTVIRKKGFLSRLLCHRGGVGSFEHSWIWRFGKVHLLWRCNDDIYECALKASEDGRFLLPIMVATFVKKSTAIVGRSTHQRLAELKVYPKGLAVLDQIVVSILVIARGI</sequence>
<dbReference type="HOGENOM" id="CLU_813962_0_0_1"/>
<dbReference type="InParanoid" id="W4JUW7"/>
<dbReference type="AlphaFoldDB" id="W4JUW7"/>
<dbReference type="Pfam" id="PF20236">
    <property type="entry name" value="DUF6593"/>
    <property type="match status" value="1"/>
</dbReference>
<evidence type="ECO:0000259" key="2">
    <source>
        <dbReference type="Pfam" id="PF20236"/>
    </source>
</evidence>
<dbReference type="InterPro" id="IPR046528">
    <property type="entry name" value="DUF6593"/>
</dbReference>
<dbReference type="RefSeq" id="XP_009550841.1">
    <property type="nucleotide sequence ID" value="XM_009552546.1"/>
</dbReference>
<feature type="domain" description="DUF6593" evidence="2">
    <location>
        <begin position="169"/>
        <end position="333"/>
    </location>
</feature>
<dbReference type="EMBL" id="KI925463">
    <property type="protein sequence ID" value="ETW77322.1"/>
    <property type="molecule type" value="Genomic_DNA"/>
</dbReference>
<name>W4JUW7_HETIT</name>
<feature type="region of interest" description="Disordered" evidence="1">
    <location>
        <begin position="74"/>
        <end position="96"/>
    </location>
</feature>
<evidence type="ECO:0000313" key="3">
    <source>
        <dbReference type="EMBL" id="ETW77322.1"/>
    </source>
</evidence>
<dbReference type="Proteomes" id="UP000030671">
    <property type="component" value="Unassembled WGS sequence"/>
</dbReference>
<dbReference type="KEGG" id="hir:HETIRDRAFT_118485"/>
<evidence type="ECO:0000256" key="1">
    <source>
        <dbReference type="SAM" id="MobiDB-lite"/>
    </source>
</evidence>
<keyword evidence="4" id="KW-1185">Reference proteome</keyword>
<accession>W4JUW7</accession>
<reference evidence="3 4" key="1">
    <citation type="journal article" date="2012" name="New Phytol.">
        <title>Insight into trade-off between wood decay and parasitism from the genome of a fungal forest pathogen.</title>
        <authorList>
            <person name="Olson A."/>
            <person name="Aerts A."/>
            <person name="Asiegbu F."/>
            <person name="Belbahri L."/>
            <person name="Bouzid O."/>
            <person name="Broberg A."/>
            <person name="Canback B."/>
            <person name="Coutinho P.M."/>
            <person name="Cullen D."/>
            <person name="Dalman K."/>
            <person name="Deflorio G."/>
            <person name="van Diepen L.T."/>
            <person name="Dunand C."/>
            <person name="Duplessis S."/>
            <person name="Durling M."/>
            <person name="Gonthier P."/>
            <person name="Grimwood J."/>
            <person name="Fossdal C.G."/>
            <person name="Hansson D."/>
            <person name="Henrissat B."/>
            <person name="Hietala A."/>
            <person name="Himmelstrand K."/>
            <person name="Hoffmeister D."/>
            <person name="Hogberg N."/>
            <person name="James T.Y."/>
            <person name="Karlsson M."/>
            <person name="Kohler A."/>
            <person name="Kues U."/>
            <person name="Lee Y.H."/>
            <person name="Lin Y.C."/>
            <person name="Lind M."/>
            <person name="Lindquist E."/>
            <person name="Lombard V."/>
            <person name="Lucas S."/>
            <person name="Lunden K."/>
            <person name="Morin E."/>
            <person name="Murat C."/>
            <person name="Park J."/>
            <person name="Raffaello T."/>
            <person name="Rouze P."/>
            <person name="Salamov A."/>
            <person name="Schmutz J."/>
            <person name="Solheim H."/>
            <person name="Stahlberg J."/>
            <person name="Velez H."/>
            <person name="de Vries R.P."/>
            <person name="Wiebenga A."/>
            <person name="Woodward S."/>
            <person name="Yakovlev I."/>
            <person name="Garbelotto M."/>
            <person name="Martin F."/>
            <person name="Grigoriev I.V."/>
            <person name="Stenlid J."/>
        </authorList>
    </citation>
    <scope>NUCLEOTIDE SEQUENCE [LARGE SCALE GENOMIC DNA]</scope>
    <source>
        <strain evidence="3 4">TC 32-1</strain>
    </source>
</reference>
<organism evidence="3 4">
    <name type="scientific">Heterobasidion irregulare (strain TC 32-1)</name>
    <dbReference type="NCBI Taxonomy" id="747525"/>
    <lineage>
        <taxon>Eukaryota</taxon>
        <taxon>Fungi</taxon>
        <taxon>Dikarya</taxon>
        <taxon>Basidiomycota</taxon>
        <taxon>Agaricomycotina</taxon>
        <taxon>Agaricomycetes</taxon>
        <taxon>Russulales</taxon>
        <taxon>Bondarzewiaceae</taxon>
        <taxon>Heterobasidion</taxon>
        <taxon>Heterobasidion annosum species complex</taxon>
    </lineage>
</organism>
<gene>
    <name evidence="3" type="ORF">HETIRDRAFT_118485</name>
</gene>
<proteinExistence type="predicted"/>
<dbReference type="GeneID" id="20666590"/>